<evidence type="ECO:0000259" key="8">
    <source>
        <dbReference type="Pfam" id="PF04706"/>
    </source>
</evidence>
<keyword evidence="4" id="KW-0964">Secreted</keyword>
<evidence type="ECO:0000256" key="4">
    <source>
        <dbReference type="ARBA" id="ARBA00022525"/>
    </source>
</evidence>
<comment type="subcellular location">
    <subcellularLocation>
        <location evidence="1">Secreted</location>
    </subcellularLocation>
</comment>
<keyword evidence="7" id="KW-1015">Disulfide bond</keyword>
<feature type="domain" description="Dickkopf N-terminal cysteine-rich" evidence="8">
    <location>
        <begin position="69"/>
        <end position="115"/>
    </location>
</feature>
<dbReference type="PANTHER" id="PTHR12113">
    <property type="entry name" value="DICKKOPF3-LIKE 3"/>
    <property type="match status" value="1"/>
</dbReference>
<gene>
    <name evidence="10" type="primary">LOC105850223</name>
</gene>
<dbReference type="Gene3D" id="2.10.80.10">
    <property type="entry name" value="Lipase, subunit A"/>
    <property type="match status" value="1"/>
</dbReference>
<evidence type="ECO:0000256" key="5">
    <source>
        <dbReference type="ARBA" id="ARBA00022687"/>
    </source>
</evidence>
<keyword evidence="3" id="KW-0217">Developmental protein</keyword>
<proteinExistence type="inferred from homology"/>
<evidence type="ECO:0000256" key="6">
    <source>
        <dbReference type="ARBA" id="ARBA00022729"/>
    </source>
</evidence>
<accession>A0ABM4CW89</accession>
<evidence type="ECO:0000313" key="9">
    <source>
        <dbReference type="Proteomes" id="UP001652625"/>
    </source>
</evidence>
<name>A0ABM4CW89_HYDVU</name>
<dbReference type="InterPro" id="IPR006796">
    <property type="entry name" value="Dickkopf_N"/>
</dbReference>
<reference evidence="10" key="1">
    <citation type="submission" date="2025-08" db="UniProtKB">
        <authorList>
            <consortium name="RefSeq"/>
        </authorList>
    </citation>
    <scope>IDENTIFICATION</scope>
</reference>
<evidence type="ECO:0000256" key="1">
    <source>
        <dbReference type="ARBA" id="ARBA00004613"/>
    </source>
</evidence>
<evidence type="ECO:0000256" key="7">
    <source>
        <dbReference type="ARBA" id="ARBA00023157"/>
    </source>
</evidence>
<keyword evidence="9" id="KW-1185">Reference proteome</keyword>
<organism evidence="9 10">
    <name type="scientific">Hydra vulgaris</name>
    <name type="common">Hydra</name>
    <name type="synonym">Hydra attenuata</name>
    <dbReference type="NCBI Taxonomy" id="6087"/>
    <lineage>
        <taxon>Eukaryota</taxon>
        <taxon>Metazoa</taxon>
        <taxon>Cnidaria</taxon>
        <taxon>Hydrozoa</taxon>
        <taxon>Hydroidolina</taxon>
        <taxon>Anthoathecata</taxon>
        <taxon>Aplanulata</taxon>
        <taxon>Hydridae</taxon>
        <taxon>Hydra</taxon>
    </lineage>
</organism>
<keyword evidence="6" id="KW-0732">Signal</keyword>
<evidence type="ECO:0000256" key="2">
    <source>
        <dbReference type="ARBA" id="ARBA00010842"/>
    </source>
</evidence>
<dbReference type="RefSeq" id="XP_065666199.1">
    <property type="nucleotide sequence ID" value="XM_065810127.1"/>
</dbReference>
<protein>
    <submittedName>
        <fullName evidence="10">Dickkopf-related protein 3 isoform X4</fullName>
    </submittedName>
</protein>
<dbReference type="GeneID" id="105850223"/>
<dbReference type="Proteomes" id="UP001652625">
    <property type="component" value="Chromosome 11"/>
</dbReference>
<dbReference type="PANTHER" id="PTHR12113:SF6">
    <property type="entry name" value="DICKKOPF N-TERMINAL CYSTEINE-RICH DOMAIN-CONTAINING PROTEIN"/>
    <property type="match status" value="1"/>
</dbReference>
<comment type="similarity">
    <text evidence="2">Belongs to the dickkopf family.</text>
</comment>
<keyword evidence="5" id="KW-0879">Wnt signaling pathway</keyword>
<dbReference type="Pfam" id="PF04706">
    <property type="entry name" value="Dickkopf_N"/>
    <property type="match status" value="1"/>
</dbReference>
<sequence>MATSFKRYQIASMVFLCYVVKEGCQSWLDVVRTFPLDAKEIEYIFKMRQKGSFINNYDRINNTIIKQTCYKDRQCLEIQFCSRHKKNCVNCRKIAEKCNRNKMCCRGYECVNSQCKKKKELSKFESICNKDRDCEYGLCCIKQAGHSVCKEMQKDGDLCTINGDLKHMTNQCPCLNGFICKPLNSTLIENIFSDKRLSIFGRCTKIF</sequence>
<dbReference type="InterPro" id="IPR039863">
    <property type="entry name" value="DKK1-4"/>
</dbReference>
<evidence type="ECO:0000313" key="10">
    <source>
        <dbReference type="RefSeq" id="XP_065666199.1"/>
    </source>
</evidence>
<evidence type="ECO:0000256" key="3">
    <source>
        <dbReference type="ARBA" id="ARBA00022473"/>
    </source>
</evidence>